<dbReference type="RefSeq" id="WP_284275559.1">
    <property type="nucleotide sequence ID" value="NZ_BSOW01000056.1"/>
</dbReference>
<dbReference type="Pfam" id="PF06240">
    <property type="entry name" value="COXG"/>
    <property type="match status" value="1"/>
</dbReference>
<dbReference type="InterPro" id="IPR023393">
    <property type="entry name" value="START-like_dom_sf"/>
</dbReference>
<comment type="caution">
    <text evidence="1">The sequence shown here is derived from an EMBL/GenBank/DDBJ whole genome shotgun (WGS) entry which is preliminary data.</text>
</comment>
<dbReference type="EMBL" id="BSOW01000056">
    <property type="protein sequence ID" value="GLR91854.1"/>
    <property type="molecule type" value="Genomic_DNA"/>
</dbReference>
<sequence>MEFPDEVAINASPQQVYAALNDIDVSKRCIPGCEELERLSDTEPEARVVLRDSWAVSRRGKRRYPLDCFANMDFLRLSCASSMMPRSASFTRRDLRIYGGRNNEVVS</sequence>
<dbReference type="Gene3D" id="3.30.530.20">
    <property type="match status" value="1"/>
</dbReference>
<dbReference type="Proteomes" id="UP001156905">
    <property type="component" value="Unassembled WGS sequence"/>
</dbReference>
<evidence type="ECO:0000313" key="1">
    <source>
        <dbReference type="EMBL" id="GLR91854.1"/>
    </source>
</evidence>
<name>A0ABQ6BBU1_9BRAD</name>
<dbReference type="SUPFAM" id="SSF55961">
    <property type="entry name" value="Bet v1-like"/>
    <property type="match status" value="1"/>
</dbReference>
<proteinExistence type="predicted"/>
<evidence type="ECO:0000313" key="2">
    <source>
        <dbReference type="Proteomes" id="UP001156905"/>
    </source>
</evidence>
<accession>A0ABQ6BBU1</accession>
<keyword evidence="2" id="KW-1185">Reference proteome</keyword>
<organism evidence="1 2">
    <name type="scientific">Bradyrhizobium iriomotense</name>
    <dbReference type="NCBI Taxonomy" id="441950"/>
    <lineage>
        <taxon>Bacteria</taxon>
        <taxon>Pseudomonadati</taxon>
        <taxon>Pseudomonadota</taxon>
        <taxon>Alphaproteobacteria</taxon>
        <taxon>Hyphomicrobiales</taxon>
        <taxon>Nitrobacteraceae</taxon>
        <taxon>Bradyrhizobium</taxon>
    </lineage>
</organism>
<gene>
    <name evidence="1" type="ORF">GCM10007857_85720</name>
</gene>
<protein>
    <submittedName>
        <fullName evidence="1">Uncharacterized protein</fullName>
    </submittedName>
</protein>
<dbReference type="InterPro" id="IPR010419">
    <property type="entry name" value="CO_DH_gsu"/>
</dbReference>
<reference evidence="2" key="1">
    <citation type="journal article" date="2019" name="Int. J. Syst. Evol. Microbiol.">
        <title>The Global Catalogue of Microorganisms (GCM) 10K type strain sequencing project: providing services to taxonomists for standard genome sequencing and annotation.</title>
        <authorList>
            <consortium name="The Broad Institute Genomics Platform"/>
            <consortium name="The Broad Institute Genome Sequencing Center for Infectious Disease"/>
            <person name="Wu L."/>
            <person name="Ma J."/>
        </authorList>
    </citation>
    <scope>NUCLEOTIDE SEQUENCE [LARGE SCALE GENOMIC DNA]</scope>
    <source>
        <strain evidence="2">NBRC 102520</strain>
    </source>
</reference>